<dbReference type="SUPFAM" id="SSF47413">
    <property type="entry name" value="lambda repressor-like DNA-binding domains"/>
    <property type="match status" value="1"/>
</dbReference>
<dbReference type="Gene3D" id="3.40.50.300">
    <property type="entry name" value="P-loop containing nucleotide triphosphate hydrolases"/>
    <property type="match status" value="1"/>
</dbReference>
<dbReference type="Gene3D" id="1.10.260.40">
    <property type="entry name" value="lambda repressor-like DNA-binding domains"/>
    <property type="match status" value="1"/>
</dbReference>
<dbReference type="SMART" id="SM00530">
    <property type="entry name" value="HTH_XRE"/>
    <property type="match status" value="1"/>
</dbReference>
<dbReference type="PROSITE" id="PS51755">
    <property type="entry name" value="OMPR_PHOB"/>
    <property type="match status" value="1"/>
</dbReference>
<dbReference type="PROSITE" id="PS50943">
    <property type="entry name" value="HTH_CROC1"/>
    <property type="match status" value="1"/>
</dbReference>
<accession>A0ABT0ZZC0</accession>
<dbReference type="PANTHER" id="PTHR35807">
    <property type="entry name" value="TRANSCRIPTIONAL REGULATOR REDD-RELATED"/>
    <property type="match status" value="1"/>
</dbReference>
<proteinExistence type="inferred from homology"/>
<dbReference type="InterPro" id="IPR001387">
    <property type="entry name" value="Cro/C1-type_HTH"/>
</dbReference>
<dbReference type="SMART" id="SM01043">
    <property type="entry name" value="BTAD"/>
    <property type="match status" value="1"/>
</dbReference>
<dbReference type="InterPro" id="IPR011990">
    <property type="entry name" value="TPR-like_helical_dom_sf"/>
</dbReference>
<dbReference type="InterPro" id="IPR036388">
    <property type="entry name" value="WH-like_DNA-bd_sf"/>
</dbReference>
<organism evidence="9 10">
    <name type="scientific">Pseudonocardia humida</name>
    <dbReference type="NCBI Taxonomy" id="2800819"/>
    <lineage>
        <taxon>Bacteria</taxon>
        <taxon>Bacillati</taxon>
        <taxon>Actinomycetota</taxon>
        <taxon>Actinomycetes</taxon>
        <taxon>Pseudonocardiales</taxon>
        <taxon>Pseudonocardiaceae</taxon>
        <taxon>Pseudonocardia</taxon>
    </lineage>
</organism>
<dbReference type="Gene3D" id="1.25.40.10">
    <property type="entry name" value="Tetratricopeptide repeat domain"/>
    <property type="match status" value="3"/>
</dbReference>
<evidence type="ECO:0000256" key="6">
    <source>
        <dbReference type="SAM" id="MobiDB-lite"/>
    </source>
</evidence>
<feature type="region of interest" description="Disordered" evidence="6">
    <location>
        <begin position="317"/>
        <end position="339"/>
    </location>
</feature>
<keyword evidence="10" id="KW-1185">Reference proteome</keyword>
<dbReference type="Pfam" id="PF01381">
    <property type="entry name" value="HTH_3"/>
    <property type="match status" value="1"/>
</dbReference>
<dbReference type="EMBL" id="JAGSOV010000029">
    <property type="protein sequence ID" value="MCO1656102.1"/>
    <property type="molecule type" value="Genomic_DNA"/>
</dbReference>
<dbReference type="CDD" id="cd15831">
    <property type="entry name" value="BTAD"/>
    <property type="match status" value="1"/>
</dbReference>
<dbReference type="SMART" id="SM00028">
    <property type="entry name" value="TPR"/>
    <property type="match status" value="8"/>
</dbReference>
<dbReference type="SUPFAM" id="SSF48452">
    <property type="entry name" value="TPR-like"/>
    <property type="match status" value="3"/>
</dbReference>
<dbReference type="Pfam" id="PF13424">
    <property type="entry name" value="TPR_12"/>
    <property type="match status" value="3"/>
</dbReference>
<keyword evidence="4" id="KW-0804">Transcription</keyword>
<dbReference type="CDD" id="cd00093">
    <property type="entry name" value="HTH_XRE"/>
    <property type="match status" value="1"/>
</dbReference>
<feature type="region of interest" description="Disordered" evidence="6">
    <location>
        <begin position="1"/>
        <end position="20"/>
    </location>
</feature>
<dbReference type="PRINTS" id="PR00364">
    <property type="entry name" value="DISEASERSIST"/>
</dbReference>
<dbReference type="Pfam" id="PF00931">
    <property type="entry name" value="NB-ARC"/>
    <property type="match status" value="1"/>
</dbReference>
<evidence type="ECO:0000259" key="8">
    <source>
        <dbReference type="PROSITE" id="PS51755"/>
    </source>
</evidence>
<comment type="similarity">
    <text evidence="1">Belongs to the AfsR/DnrI/RedD regulatory family.</text>
</comment>
<dbReference type="InterPro" id="IPR027417">
    <property type="entry name" value="P-loop_NTPase"/>
</dbReference>
<name>A0ABT0ZZC0_9PSEU</name>
<dbReference type="Gene3D" id="1.10.10.10">
    <property type="entry name" value="Winged helix-like DNA-binding domain superfamily/Winged helix DNA-binding domain"/>
    <property type="match status" value="1"/>
</dbReference>
<evidence type="ECO:0000259" key="7">
    <source>
        <dbReference type="PROSITE" id="PS50943"/>
    </source>
</evidence>
<dbReference type="RefSeq" id="WP_252438511.1">
    <property type="nucleotide sequence ID" value="NZ_JAGSOV010000029.1"/>
</dbReference>
<evidence type="ECO:0000256" key="4">
    <source>
        <dbReference type="ARBA" id="ARBA00023163"/>
    </source>
</evidence>
<dbReference type="InterPro" id="IPR051677">
    <property type="entry name" value="AfsR-DnrI-RedD_regulator"/>
</dbReference>
<sequence length="1169" mass="123250">MADGSGMSGEELRARRVRGGLTQRELSRRAGLSVRAVRDIEQGRVRRPQRDSLRRLAAALGPDPTVPSTPPGSPADRLELAVLGPLAVHRAGAPAPAGPLNQRCLLGLLAVRAGQVVSLEEIIDVLWGEHPPATCRNLVHVHLSRLRRLLRTPITGVGGGYRLAVDGDRLDLLRFDELTARARAARDTDPESALDLFARALTCWRGPVLADLTARLRQHPAVVAVSQRRLAAVLAHADTAIALRRYEPAAQRLRELVHEEPLHEGAYARLVLAMAGSGQRAAALELFAELRARLVDELGVEPGIELREAQARVLRGDLPTGGPDHRSLADRAAPPPPAQLPADVAGFTGRAEQTARLDRLLPSTTAEGAGAVVVAVIAGMAGVGKTALAVHWAHRVAARFDAGQLYVDLQGHSSRSPLRPLQALAGLLRALGVPADEVPVEPAEAATLYRSLVARKRVLVVLDNAADAEQVRPLLPGSAGSVVVVTSRDRLTGLVATHGARPLPLGVLAVEDAVELIARVLGESGVTAEPAACAELARACGLLPLALRIAAANVLAGPERSITGYLAGLRSGDRLTGLAVEGDPHTAVRAAFDHSYTRLDPDGRRLLRLLSLTPGPGTSGSAAAALSGWTSARTTRLLGLLAEAHLVEPRGPGRYGLHDLLRLYARERADAEDGPAECGAALGRLLDWYLRTTDRAARLLYPGMMRLPIGPDEAGSAGAPPAGFADGAGASSWLDAERADLTAAVEHAAEHGPRPVAWLLADALRGYFWLRRDTVEWLAVARAGLAAARAAGDLRAQAAAHHSLGGAHQTLSAHDQAIEHHTSALALSERAGWSSGRATALSALGRVHWWSGGLRQSLDHHTRALALHRELDRWTGGANALLNLGLVERDLGRLRQALDHEAESLVLHRRTGARDGEAHVLSALGEIERDLGRLDRARGHLAEALALHRELGDRFGEANAVVGLAAVLGDAGHRAEALDLARAALALSVEIGNRAGEARVRNTLGGLRLRLGDPEDAADQHRRALDLARRTGSRAAEVCALLGLAACCRRLDRPAEAVEHGSAALAGAGEVGFLVLEGHARVEMAAAEHALGRVAAAADQARRAVDAHRGTGHRLGQARALRVLGCVLASPPGGGHDREAAAPHWREALALFTAVGSPEADDVRALLAP</sequence>
<keyword evidence="2" id="KW-0805">Transcription regulation</keyword>
<dbReference type="InterPro" id="IPR010982">
    <property type="entry name" value="Lambda_DNA-bd_dom_sf"/>
</dbReference>
<dbReference type="Pfam" id="PF03704">
    <property type="entry name" value="BTAD"/>
    <property type="match status" value="1"/>
</dbReference>
<comment type="caution">
    <text evidence="9">The sequence shown here is derived from an EMBL/GenBank/DDBJ whole genome shotgun (WGS) entry which is preliminary data.</text>
</comment>
<reference evidence="9" key="1">
    <citation type="submission" date="2021-04" db="EMBL/GenBank/DDBJ databases">
        <title>Pseudonocardia sp. nov., isolated from sandy soil of mangrove forest.</title>
        <authorList>
            <person name="Zan Z."/>
            <person name="Huang R."/>
            <person name="Liu W."/>
        </authorList>
    </citation>
    <scope>NUCLEOTIDE SEQUENCE</scope>
    <source>
        <strain evidence="9">S2-4</strain>
    </source>
</reference>
<dbReference type="SUPFAM" id="SSF52540">
    <property type="entry name" value="P-loop containing nucleoside triphosphate hydrolases"/>
    <property type="match status" value="1"/>
</dbReference>
<evidence type="ECO:0000256" key="5">
    <source>
        <dbReference type="PROSITE-ProRule" id="PRU01091"/>
    </source>
</evidence>
<evidence type="ECO:0000313" key="10">
    <source>
        <dbReference type="Proteomes" id="UP001165283"/>
    </source>
</evidence>
<dbReference type="InterPro" id="IPR002182">
    <property type="entry name" value="NB-ARC"/>
</dbReference>
<dbReference type="InterPro" id="IPR019734">
    <property type="entry name" value="TPR_rpt"/>
</dbReference>
<feature type="domain" description="OmpR/PhoB-type" evidence="8">
    <location>
        <begin position="64"/>
        <end position="165"/>
    </location>
</feature>
<dbReference type="SUPFAM" id="SSF46894">
    <property type="entry name" value="C-terminal effector domain of the bipartite response regulators"/>
    <property type="match status" value="1"/>
</dbReference>
<dbReference type="PANTHER" id="PTHR35807:SF1">
    <property type="entry name" value="TRANSCRIPTIONAL REGULATOR REDD"/>
    <property type="match status" value="1"/>
</dbReference>
<evidence type="ECO:0000256" key="1">
    <source>
        <dbReference type="ARBA" id="ARBA00005820"/>
    </source>
</evidence>
<keyword evidence="3 5" id="KW-0238">DNA-binding</keyword>
<dbReference type="Pfam" id="PF00486">
    <property type="entry name" value="Trans_reg_C"/>
    <property type="match status" value="1"/>
</dbReference>
<protein>
    <submittedName>
        <fullName evidence="9">Tetratricopeptide repeat protein</fullName>
    </submittedName>
</protein>
<dbReference type="InterPro" id="IPR005158">
    <property type="entry name" value="BTAD"/>
</dbReference>
<dbReference type="InterPro" id="IPR001867">
    <property type="entry name" value="OmpR/PhoB-type_DNA-bd"/>
</dbReference>
<feature type="DNA-binding region" description="OmpR/PhoB-type" evidence="5">
    <location>
        <begin position="64"/>
        <end position="165"/>
    </location>
</feature>
<dbReference type="Proteomes" id="UP001165283">
    <property type="component" value="Unassembled WGS sequence"/>
</dbReference>
<gene>
    <name evidence="9" type="ORF">KDL28_13665</name>
</gene>
<dbReference type="SMART" id="SM00862">
    <property type="entry name" value="Trans_reg_C"/>
    <property type="match status" value="1"/>
</dbReference>
<dbReference type="InterPro" id="IPR016032">
    <property type="entry name" value="Sig_transdc_resp-reg_C-effctor"/>
</dbReference>
<evidence type="ECO:0000256" key="2">
    <source>
        <dbReference type="ARBA" id="ARBA00023015"/>
    </source>
</evidence>
<evidence type="ECO:0000256" key="3">
    <source>
        <dbReference type="ARBA" id="ARBA00023125"/>
    </source>
</evidence>
<feature type="domain" description="HTH cro/C1-type" evidence="7">
    <location>
        <begin position="12"/>
        <end position="61"/>
    </location>
</feature>
<evidence type="ECO:0000313" key="9">
    <source>
        <dbReference type="EMBL" id="MCO1656102.1"/>
    </source>
</evidence>